<accession>A0AA97PM37</accession>
<evidence type="ECO:0000313" key="2">
    <source>
        <dbReference type="EMBL" id="ELQ39622.1"/>
    </source>
</evidence>
<proteinExistence type="predicted"/>
<feature type="region of interest" description="Disordered" evidence="1">
    <location>
        <begin position="560"/>
        <end position="607"/>
    </location>
</feature>
<dbReference type="AlphaFoldDB" id="A0AA97PM37"/>
<dbReference type="EMBL" id="JH793446">
    <property type="protein sequence ID" value="ELQ39622.1"/>
    <property type="molecule type" value="Genomic_DNA"/>
</dbReference>
<organism evidence="2">
    <name type="scientific">Pyricularia oryzae (strain Y34)</name>
    <name type="common">Rice blast fungus</name>
    <name type="synonym">Magnaporthe oryzae</name>
    <dbReference type="NCBI Taxonomy" id="1143189"/>
    <lineage>
        <taxon>Eukaryota</taxon>
        <taxon>Fungi</taxon>
        <taxon>Dikarya</taxon>
        <taxon>Ascomycota</taxon>
        <taxon>Pezizomycotina</taxon>
        <taxon>Sordariomycetes</taxon>
        <taxon>Sordariomycetidae</taxon>
        <taxon>Magnaporthales</taxon>
        <taxon>Pyriculariaceae</taxon>
        <taxon>Pyricularia</taxon>
    </lineage>
</organism>
<evidence type="ECO:0000256" key="1">
    <source>
        <dbReference type="SAM" id="MobiDB-lite"/>
    </source>
</evidence>
<protein>
    <submittedName>
        <fullName evidence="2">Uncharacterized protein</fullName>
    </submittedName>
</protein>
<sequence>MSSKLYYNILGLQLSRDAVNKNDARAAILRKLEPLFLAFDGEARVGNATALENAWQKFKPVEVGAWMQEFQTKSIDELCPWGGKLDSTLALQLNYPPEKKLNERHGRSPDLSVSPCIRKLQKSGFHTSNVIWLDTFCRQEKIRLDGDGKKEATRCKPWAQYPASVRDCHLAFVEDAYRCTGTKVIVLFGKDNQEGYKSRWTDRLDQIRLWGDQFAGVKRWVVYTTPERTAIEHLVLPAMHPEGLSRSRSLDRPIEADRTYLTASTMCCIVRSEKAIAMQQHLTSEQEHRRIQDLRTDEEKAAVAERARQARAKGKVASNTSIMVRNSVPGTEPVETHCRKCGSTRVDHSPRYWDKDPQFYVTRDLKCDNCTEMLDDAAPGKSATRTFIPVNRLVPWILAMEAEFARTPLTRMLGTNITRQTQQADGISLEGPPILFTVPPGSGDDYDGPVTITGLSDNAGDPNIAKSKCPKNDKRMTRNGRHGVHRQMAFAPAAAPIPAAAPAATTTTAAAVPVVPHRLKSAETIQAEQSAAYLALGNPAAQPVMPAPAPVPVLAPASDKGNWGIKRRVPADANPPKSTKSTRAKKTKVEDPGQSKISSFFGKPQDE</sequence>
<name>A0AA97PM37_PYRO3</name>
<gene>
    <name evidence="2" type="ORF">OOU_Y34scaffold00492g56</name>
</gene>
<reference evidence="2" key="1">
    <citation type="journal article" date="2012" name="PLoS Genet.">
        <title>Comparative analysis of the genomes of two field isolates of the rice blast fungus Magnaporthe oryzae.</title>
        <authorList>
            <person name="Xue M."/>
            <person name="Yang J."/>
            <person name="Li Z."/>
            <person name="Hu S."/>
            <person name="Yao N."/>
            <person name="Dean R.A."/>
            <person name="Zhao W."/>
            <person name="Shen M."/>
            <person name="Zhang H."/>
            <person name="Li C."/>
            <person name="Liu L."/>
            <person name="Cao L."/>
            <person name="Xu X."/>
            <person name="Xing Y."/>
            <person name="Hsiang T."/>
            <person name="Zhang Z."/>
            <person name="Xu J.R."/>
            <person name="Peng Y.L."/>
        </authorList>
    </citation>
    <scope>NUCLEOTIDE SEQUENCE</scope>
    <source>
        <strain evidence="2">Y34</strain>
    </source>
</reference>
<dbReference type="Proteomes" id="UP000011086">
    <property type="component" value="Unassembled WGS sequence"/>
</dbReference>